<name>A0ACC0KGW3_CHOFU</name>
<evidence type="ECO:0000313" key="1">
    <source>
        <dbReference type="EMBL" id="KAI8435658.1"/>
    </source>
</evidence>
<protein>
    <submittedName>
        <fullName evidence="1">Uncharacterized protein</fullName>
    </submittedName>
</protein>
<dbReference type="EMBL" id="CM046106">
    <property type="protein sequence ID" value="KAI8435658.1"/>
    <property type="molecule type" value="Genomic_DNA"/>
</dbReference>
<accession>A0ACC0KGW3</accession>
<comment type="caution">
    <text evidence="1">The sequence shown here is derived from an EMBL/GenBank/DDBJ whole genome shotgun (WGS) entry which is preliminary data.</text>
</comment>
<dbReference type="Proteomes" id="UP001064048">
    <property type="component" value="Chromosome 6"/>
</dbReference>
<keyword evidence="2" id="KW-1185">Reference proteome</keyword>
<evidence type="ECO:0000313" key="2">
    <source>
        <dbReference type="Proteomes" id="UP001064048"/>
    </source>
</evidence>
<proteinExistence type="predicted"/>
<organism evidence="1 2">
    <name type="scientific">Choristoneura fumiferana</name>
    <name type="common">Spruce budworm moth</name>
    <name type="synonym">Archips fumiferana</name>
    <dbReference type="NCBI Taxonomy" id="7141"/>
    <lineage>
        <taxon>Eukaryota</taxon>
        <taxon>Metazoa</taxon>
        <taxon>Ecdysozoa</taxon>
        <taxon>Arthropoda</taxon>
        <taxon>Hexapoda</taxon>
        <taxon>Insecta</taxon>
        <taxon>Pterygota</taxon>
        <taxon>Neoptera</taxon>
        <taxon>Endopterygota</taxon>
        <taxon>Lepidoptera</taxon>
        <taxon>Glossata</taxon>
        <taxon>Ditrysia</taxon>
        <taxon>Tortricoidea</taxon>
        <taxon>Tortricidae</taxon>
        <taxon>Tortricinae</taxon>
        <taxon>Choristoneura</taxon>
    </lineage>
</organism>
<reference evidence="1 2" key="1">
    <citation type="journal article" date="2022" name="Genome Biol. Evol.">
        <title>The Spruce Budworm Genome: Reconstructing the Evolutionary History of Antifreeze Proteins.</title>
        <authorList>
            <person name="Beliveau C."/>
            <person name="Gagne P."/>
            <person name="Picq S."/>
            <person name="Vernygora O."/>
            <person name="Keeling C.I."/>
            <person name="Pinkney K."/>
            <person name="Doucet D."/>
            <person name="Wen F."/>
            <person name="Johnston J.S."/>
            <person name="Maaroufi H."/>
            <person name="Boyle B."/>
            <person name="Laroche J."/>
            <person name="Dewar K."/>
            <person name="Juretic N."/>
            <person name="Blackburn G."/>
            <person name="Nisole A."/>
            <person name="Brunet B."/>
            <person name="Brandao M."/>
            <person name="Lumley L."/>
            <person name="Duan J."/>
            <person name="Quan G."/>
            <person name="Lucarotti C.J."/>
            <person name="Roe A.D."/>
            <person name="Sperling F.A.H."/>
            <person name="Levesque R.C."/>
            <person name="Cusson M."/>
        </authorList>
    </citation>
    <scope>NUCLEOTIDE SEQUENCE [LARGE SCALE GENOMIC DNA]</scope>
    <source>
        <strain evidence="1">Glfc:IPQL:Cfum</strain>
    </source>
</reference>
<sequence>MPIHPRFENAVVVKWFDLWPLKQRMDSNPGSRTTELFEIHVPRVLRRRKNIARKPTQTCEAIQWVFTARTLSDSSSMRSLTKDTQDILRIITNPPSCCTFDCQSKIMNKYHPGPGSSTTSRHSASSIADSKNSYSPRQRSGYKLTPASDRSKTTNKSRGSASTSRNSAASIDDIRPSTGSRNENEPKTPTKPNTVTSNLTAKQSVASIDDVRMTNRVKSGCVITAANCNAEIGYGKPLVTPVNKRLTIRRDIMQLSHVINPPVTLYIDVITKAVLLHLLFWRAAHVAACLGHRRWPIIAIIAAVVLFWIASKCAGNKLRASLTNPNVKADRPAVKNPGAANVQRPMSSSTRRANISPSKASVVSVAEENAIN</sequence>
<gene>
    <name evidence="1" type="ORF">MSG28_003921</name>
</gene>